<dbReference type="SUPFAM" id="SSF49265">
    <property type="entry name" value="Fibronectin type III"/>
    <property type="match status" value="2"/>
</dbReference>
<keyword evidence="1" id="KW-0472">Membrane</keyword>
<evidence type="ECO:0000259" key="4">
    <source>
        <dbReference type="Pfam" id="PF09294"/>
    </source>
</evidence>
<comment type="caution">
    <text evidence="5">The sequence shown here is derived from an EMBL/GenBank/DDBJ whole genome shotgun (WGS) entry which is preliminary data.</text>
</comment>
<reference evidence="5 6" key="2">
    <citation type="journal article" date="2023" name="Mol. Biol. Evol.">
        <title>Genomics of Secondarily Temperate Adaptation in the Only Non-Antarctic Icefish.</title>
        <authorList>
            <person name="Rivera-Colon A.G."/>
            <person name="Rayamajhi N."/>
            <person name="Minhas B.F."/>
            <person name="Madrigal G."/>
            <person name="Bilyk K.T."/>
            <person name="Yoon V."/>
            <person name="Hune M."/>
            <person name="Gregory S."/>
            <person name="Cheng C.H.C."/>
            <person name="Catchen J.M."/>
        </authorList>
    </citation>
    <scope>NUCLEOTIDE SEQUENCE [LARGE SCALE GENOMIC DNA]</scope>
    <source>
        <strain evidence="5">JMC-PN-2008</strain>
    </source>
</reference>
<evidence type="ECO:0000256" key="1">
    <source>
        <dbReference type="SAM" id="Phobius"/>
    </source>
</evidence>
<evidence type="ECO:0000313" key="6">
    <source>
        <dbReference type="Proteomes" id="UP001346869"/>
    </source>
</evidence>
<dbReference type="InterPro" id="IPR003961">
    <property type="entry name" value="FN3_dom"/>
</dbReference>
<feature type="chain" id="PRO_5042898182" description="Fibronectin type-III domain-containing protein" evidence="2">
    <location>
        <begin position="17"/>
        <end position="282"/>
    </location>
</feature>
<keyword evidence="2" id="KW-0732">Signal</keyword>
<feature type="signal peptide" evidence="2">
    <location>
        <begin position="1"/>
        <end position="16"/>
    </location>
</feature>
<dbReference type="GO" id="GO:0005886">
    <property type="term" value="C:plasma membrane"/>
    <property type="evidence" value="ECO:0007669"/>
    <property type="project" value="TreeGrafter"/>
</dbReference>
<protein>
    <recommendedName>
        <fullName evidence="7">Fibronectin type-III domain-containing protein</fullName>
    </recommendedName>
</protein>
<dbReference type="PANTHER" id="PTHR20859:SF46">
    <property type="entry name" value="INTERFERON GAMMA RECEPTOR 2"/>
    <property type="match status" value="1"/>
</dbReference>
<organism evidence="5 6">
    <name type="scientific">Eleginops maclovinus</name>
    <name type="common">Patagonian blennie</name>
    <name type="synonym">Eleginus maclovinus</name>
    <dbReference type="NCBI Taxonomy" id="56733"/>
    <lineage>
        <taxon>Eukaryota</taxon>
        <taxon>Metazoa</taxon>
        <taxon>Chordata</taxon>
        <taxon>Craniata</taxon>
        <taxon>Vertebrata</taxon>
        <taxon>Euteleostomi</taxon>
        <taxon>Actinopterygii</taxon>
        <taxon>Neopterygii</taxon>
        <taxon>Teleostei</taxon>
        <taxon>Neoteleostei</taxon>
        <taxon>Acanthomorphata</taxon>
        <taxon>Eupercaria</taxon>
        <taxon>Perciformes</taxon>
        <taxon>Notothenioidei</taxon>
        <taxon>Eleginopidae</taxon>
        <taxon>Eleginops</taxon>
    </lineage>
</organism>
<feature type="domain" description="Interferon/interleukin receptor" evidence="4">
    <location>
        <begin position="114"/>
        <end position="200"/>
    </location>
</feature>
<dbReference type="Pfam" id="PF01108">
    <property type="entry name" value="Tissue_fac"/>
    <property type="match status" value="1"/>
</dbReference>
<dbReference type="GO" id="GO:0004896">
    <property type="term" value="F:cytokine receptor activity"/>
    <property type="evidence" value="ECO:0007669"/>
    <property type="project" value="TreeGrafter"/>
</dbReference>
<keyword evidence="1" id="KW-1133">Transmembrane helix</keyword>
<dbReference type="Pfam" id="PF09294">
    <property type="entry name" value="Interfer-bind"/>
    <property type="match status" value="1"/>
</dbReference>
<dbReference type="Gene3D" id="2.60.40.10">
    <property type="entry name" value="Immunoglobulins"/>
    <property type="match status" value="2"/>
</dbReference>
<feature type="transmembrane region" description="Helical" evidence="1">
    <location>
        <begin position="211"/>
        <end position="233"/>
    </location>
</feature>
<evidence type="ECO:0000256" key="2">
    <source>
        <dbReference type="SAM" id="SignalP"/>
    </source>
</evidence>
<accession>A0AAN7XGC6</accession>
<dbReference type="PANTHER" id="PTHR20859">
    <property type="entry name" value="INTERFERON/INTERLEUKIN RECEPTOR"/>
    <property type="match status" value="1"/>
</dbReference>
<feature type="domain" description="Fibronectin type-III" evidence="3">
    <location>
        <begin position="2"/>
        <end position="100"/>
    </location>
</feature>
<gene>
    <name evidence="5" type="ORF">PBY51_022973</name>
</gene>
<dbReference type="EMBL" id="JAUZQC010000013">
    <property type="protein sequence ID" value="KAK5861590.1"/>
    <property type="molecule type" value="Genomic_DNA"/>
</dbReference>
<name>A0AAN7XGC6_ELEMC</name>
<dbReference type="InterPro" id="IPR015373">
    <property type="entry name" value="Interferon/interleukin_rcp_dom"/>
</dbReference>
<sequence length="282" mass="31745">MLFCVLCILIVPQVLSEAPPAPPHNVRVHDWLLTWTPAAEDGDVTYTSQYSSFNSLKWTNVLHCVRTSLNSCNVHSTKAGSMHDCVKLRVQAERHGRTSTSVEACSEQGLLCTPGFNLTARSGSLIVPLTEENSLAQNYAHNSKYRVYYGKEGEPLQDYKDDVASVTINELQEGQRYCAKVQYLYYKHTVGMPSCAQCMLIPHSGSSHAEIIVPVLFLFVLFAFVMMAYLYIFQSGRVKRFLRPPCRIREDLLEPIPEDRLPIHSSPSSEEHFDVITSMTPV</sequence>
<reference evidence="5 6" key="1">
    <citation type="journal article" date="2023" name="Genes (Basel)">
        <title>Chromosome-Level Genome Assembly and Circadian Gene Repertoire of the Patagonia Blennie Eleginops maclovinus-The Closest Ancestral Proxy of Antarctic Cryonotothenioids.</title>
        <authorList>
            <person name="Cheng C.C."/>
            <person name="Rivera-Colon A.G."/>
            <person name="Minhas B.F."/>
            <person name="Wilson L."/>
            <person name="Rayamajhi N."/>
            <person name="Vargas-Chacoff L."/>
            <person name="Catchen J.M."/>
        </authorList>
    </citation>
    <scope>NUCLEOTIDE SEQUENCE [LARGE SCALE GENOMIC DNA]</scope>
    <source>
        <strain evidence="5">JMC-PN-2008</strain>
    </source>
</reference>
<dbReference type="InterPro" id="IPR013783">
    <property type="entry name" value="Ig-like_fold"/>
</dbReference>
<dbReference type="InterPro" id="IPR050650">
    <property type="entry name" value="Type-II_Cytokine-TF_Rcpt"/>
</dbReference>
<evidence type="ECO:0000259" key="3">
    <source>
        <dbReference type="Pfam" id="PF01108"/>
    </source>
</evidence>
<dbReference type="CDD" id="cd00063">
    <property type="entry name" value="FN3"/>
    <property type="match status" value="1"/>
</dbReference>
<dbReference type="Proteomes" id="UP001346869">
    <property type="component" value="Unassembled WGS sequence"/>
</dbReference>
<dbReference type="AlphaFoldDB" id="A0AAN7XGC6"/>
<keyword evidence="6" id="KW-1185">Reference proteome</keyword>
<dbReference type="InterPro" id="IPR036116">
    <property type="entry name" value="FN3_sf"/>
</dbReference>
<evidence type="ECO:0000313" key="5">
    <source>
        <dbReference type="EMBL" id="KAK5861590.1"/>
    </source>
</evidence>
<evidence type="ECO:0008006" key="7">
    <source>
        <dbReference type="Google" id="ProtNLM"/>
    </source>
</evidence>
<keyword evidence="1" id="KW-0812">Transmembrane</keyword>
<proteinExistence type="predicted"/>